<feature type="transmembrane region" description="Helical" evidence="6">
    <location>
        <begin position="299"/>
        <end position="322"/>
    </location>
</feature>
<feature type="transmembrane region" description="Helical" evidence="6">
    <location>
        <begin position="275"/>
        <end position="293"/>
    </location>
</feature>
<dbReference type="InterPro" id="IPR011701">
    <property type="entry name" value="MFS"/>
</dbReference>
<evidence type="ECO:0000256" key="6">
    <source>
        <dbReference type="SAM" id="Phobius"/>
    </source>
</evidence>
<keyword evidence="2" id="KW-1003">Cell membrane</keyword>
<dbReference type="InterPro" id="IPR036259">
    <property type="entry name" value="MFS_trans_sf"/>
</dbReference>
<keyword evidence="9" id="KW-1185">Reference proteome</keyword>
<keyword evidence="4 6" id="KW-1133">Transmembrane helix</keyword>
<feature type="transmembrane region" description="Helical" evidence="6">
    <location>
        <begin position="334"/>
        <end position="352"/>
    </location>
</feature>
<feature type="transmembrane region" description="Helical" evidence="6">
    <location>
        <begin position="7"/>
        <end position="27"/>
    </location>
</feature>
<dbReference type="InterPro" id="IPR020846">
    <property type="entry name" value="MFS_dom"/>
</dbReference>
<feature type="transmembrane region" description="Helical" evidence="6">
    <location>
        <begin position="47"/>
        <end position="67"/>
    </location>
</feature>
<dbReference type="SUPFAM" id="SSF103473">
    <property type="entry name" value="MFS general substrate transporter"/>
    <property type="match status" value="1"/>
</dbReference>
<accession>A0ABP9WP09</accession>
<feature type="transmembrane region" description="Helical" evidence="6">
    <location>
        <begin position="79"/>
        <end position="98"/>
    </location>
</feature>
<comment type="subcellular location">
    <subcellularLocation>
        <location evidence="1">Cell membrane</location>
        <topology evidence="1">Multi-pass membrane protein</topology>
    </subcellularLocation>
</comment>
<comment type="caution">
    <text evidence="8">The sequence shown here is derived from an EMBL/GenBank/DDBJ whole genome shotgun (WGS) entry which is preliminary data.</text>
</comment>
<keyword evidence="3 6" id="KW-0812">Transmembrane</keyword>
<dbReference type="PANTHER" id="PTHR43124">
    <property type="entry name" value="PURINE EFFLUX PUMP PBUE"/>
    <property type="match status" value="1"/>
</dbReference>
<dbReference type="EMBL" id="BAABRT010000010">
    <property type="protein sequence ID" value="GAA5524941.1"/>
    <property type="molecule type" value="Genomic_DNA"/>
</dbReference>
<organism evidence="8 9">
    <name type="scientific">Microbulbifer aestuariivivens</name>
    <dbReference type="NCBI Taxonomy" id="1908308"/>
    <lineage>
        <taxon>Bacteria</taxon>
        <taxon>Pseudomonadati</taxon>
        <taxon>Pseudomonadota</taxon>
        <taxon>Gammaproteobacteria</taxon>
        <taxon>Cellvibrionales</taxon>
        <taxon>Microbulbiferaceae</taxon>
        <taxon>Microbulbifer</taxon>
    </lineage>
</organism>
<evidence type="ECO:0000256" key="2">
    <source>
        <dbReference type="ARBA" id="ARBA00022475"/>
    </source>
</evidence>
<dbReference type="RefSeq" id="WP_345550237.1">
    <property type="nucleotide sequence ID" value="NZ_BAABRT010000010.1"/>
</dbReference>
<evidence type="ECO:0000256" key="1">
    <source>
        <dbReference type="ARBA" id="ARBA00004651"/>
    </source>
</evidence>
<feature type="transmembrane region" description="Helical" evidence="6">
    <location>
        <begin position="211"/>
        <end position="237"/>
    </location>
</feature>
<feature type="transmembrane region" description="Helical" evidence="6">
    <location>
        <begin position="147"/>
        <end position="163"/>
    </location>
</feature>
<reference evidence="8 9" key="1">
    <citation type="submission" date="2024-02" db="EMBL/GenBank/DDBJ databases">
        <title>Microbulbifer aestuariivivens NBRC 112533.</title>
        <authorList>
            <person name="Ichikawa N."/>
            <person name="Katano-Makiyama Y."/>
            <person name="Hidaka K."/>
        </authorList>
    </citation>
    <scope>NUCLEOTIDE SEQUENCE [LARGE SCALE GENOMIC DNA]</scope>
    <source>
        <strain evidence="8 9">NBRC 112533</strain>
    </source>
</reference>
<dbReference type="PANTHER" id="PTHR43124:SF3">
    <property type="entry name" value="CHLORAMPHENICOL EFFLUX PUMP RV0191"/>
    <property type="match status" value="1"/>
</dbReference>
<evidence type="ECO:0000256" key="4">
    <source>
        <dbReference type="ARBA" id="ARBA00022989"/>
    </source>
</evidence>
<dbReference type="Gene3D" id="1.20.1250.20">
    <property type="entry name" value="MFS general substrate transporter like domains"/>
    <property type="match status" value="2"/>
</dbReference>
<dbReference type="Proteomes" id="UP001408594">
    <property type="component" value="Unassembled WGS sequence"/>
</dbReference>
<sequence>MPQSETRLSIGWVIALISAIPLIYQTLRNSPAVLTPTLKSTFSLSATQMGVIASAVSLGAIFSALLASRWVEKFGTKPVILLMSGSVIIGALGFGAAQDAWMLFASRFLIGFGAGAYVGAAMIWVGNGRSDEKFRVYWGEVSTISRLGAVLATAPLALLISLLTWRHTIFALAAAAVVMGIILFFSLDNVKQQKGALGDAPWREVFSRFVVIRFWAVMVLLGSMTTVGGLWGGPWLISAYQLKETHVSLFLLLMTIGFALGSSGCVLIGRYLHHWTTPLLMCISSGIFFLLAWGDMPVASITGILFILGFCLAPTTLILAEIRADSDESNLSKRVFSSTIAFSLGVFVYQALSGIVIDSFALTKSGEHPVEAYQALFLIAAVLLVITSIFLLILPPRHKGEGVKV</sequence>
<gene>
    <name evidence="8" type="ORF">Maes01_01500</name>
</gene>
<evidence type="ECO:0000313" key="9">
    <source>
        <dbReference type="Proteomes" id="UP001408594"/>
    </source>
</evidence>
<evidence type="ECO:0000313" key="8">
    <source>
        <dbReference type="EMBL" id="GAA5524941.1"/>
    </source>
</evidence>
<dbReference type="Pfam" id="PF07690">
    <property type="entry name" value="MFS_1"/>
    <property type="match status" value="1"/>
</dbReference>
<name>A0ABP9WP09_9GAMM</name>
<proteinExistence type="predicted"/>
<feature type="transmembrane region" description="Helical" evidence="6">
    <location>
        <begin position="104"/>
        <end position="126"/>
    </location>
</feature>
<evidence type="ECO:0000259" key="7">
    <source>
        <dbReference type="PROSITE" id="PS50850"/>
    </source>
</evidence>
<evidence type="ECO:0000256" key="3">
    <source>
        <dbReference type="ARBA" id="ARBA00022692"/>
    </source>
</evidence>
<feature type="transmembrane region" description="Helical" evidence="6">
    <location>
        <begin position="372"/>
        <end position="394"/>
    </location>
</feature>
<evidence type="ECO:0000256" key="5">
    <source>
        <dbReference type="ARBA" id="ARBA00023136"/>
    </source>
</evidence>
<feature type="domain" description="Major facilitator superfamily (MFS) profile" evidence="7">
    <location>
        <begin position="4"/>
        <end position="399"/>
    </location>
</feature>
<feature type="transmembrane region" description="Helical" evidence="6">
    <location>
        <begin position="169"/>
        <end position="190"/>
    </location>
</feature>
<dbReference type="InterPro" id="IPR050189">
    <property type="entry name" value="MFS_Efflux_Transporters"/>
</dbReference>
<dbReference type="PROSITE" id="PS50850">
    <property type="entry name" value="MFS"/>
    <property type="match status" value="1"/>
</dbReference>
<protein>
    <recommendedName>
        <fullName evidence="7">Major facilitator superfamily (MFS) profile domain-containing protein</fullName>
    </recommendedName>
</protein>
<keyword evidence="5 6" id="KW-0472">Membrane</keyword>
<feature type="transmembrane region" description="Helical" evidence="6">
    <location>
        <begin position="249"/>
        <end position="268"/>
    </location>
</feature>